<keyword evidence="4" id="KW-0472">Membrane</keyword>
<dbReference type="InterPro" id="IPR015590">
    <property type="entry name" value="Aldehyde_DH_dom"/>
</dbReference>
<dbReference type="PANTHER" id="PTHR43570:SF16">
    <property type="entry name" value="ALDEHYDE DEHYDROGENASE TYPE III, ISOFORM Q"/>
    <property type="match status" value="1"/>
</dbReference>
<dbReference type="Gene3D" id="3.40.605.10">
    <property type="entry name" value="Aldehyde Dehydrogenase, Chain A, domain 1"/>
    <property type="match status" value="1"/>
</dbReference>
<comment type="similarity">
    <text evidence="1 3">Belongs to the aldehyde dehydrogenase family.</text>
</comment>
<keyword evidence="4" id="KW-0812">Transmembrane</keyword>
<feature type="transmembrane region" description="Helical" evidence="4">
    <location>
        <begin position="476"/>
        <end position="495"/>
    </location>
</feature>
<dbReference type="InterPro" id="IPR012394">
    <property type="entry name" value="Aldehyde_DH_NAD(P)"/>
</dbReference>
<dbReference type="InterPro" id="IPR016163">
    <property type="entry name" value="Ald_DH_C"/>
</dbReference>
<reference evidence="7" key="1">
    <citation type="submission" date="2025-08" db="UniProtKB">
        <authorList>
            <consortium name="RefSeq"/>
        </authorList>
    </citation>
    <scope>IDENTIFICATION</scope>
</reference>
<sequence length="499" mass="56038">MDQELDYSEIISSLRKSFMNGKLKSYEARRHQLIQLNKLLDENNEAICDALWKDLRKSNAIAKTTEILSVKIELAEIMVLLDNFMKPERIKSDWQNMQNTLEIRNEPYGIVLVLSAWNYPLLLSLKPIAGAIAAGNCCVIKPSELAPNTAAVIEHLIPKYMDNDCIRVINGGVPETTALLRERFDYIFYTGSTNVGKIILKAASNYFTPVTLEMGGKCPAIVDKTSNLDIAANRIVWGKFANSGQTCLTVDYILCVDGIQDELINALKKSILRFYGEDPQKSIDYGRMINNRNFQRVIKLIKKSNIVHGGNFDEKDLYISPTVLKNISVDDDIMKEEIFGPLLPIINVVDVKEAVQFINQREKPLAIYIFSKEKTIIDFVLQNTSSGGVSVNDVIMHAAVPSLPFGGVGESGMGAYNGIHSLKTFSHQKSCLIATQRFESLNKIRYPPYPSQENYILRFITNGLNKKIDGRRGNRYLTIGTSLIACGVVFSAYVYNFKF</sequence>
<evidence type="ECO:0000313" key="7">
    <source>
        <dbReference type="RefSeq" id="XP_065659541.1"/>
    </source>
</evidence>
<dbReference type="InterPro" id="IPR016162">
    <property type="entry name" value="Ald_DH_N"/>
</dbReference>
<dbReference type="PIRSF" id="PIRSF036492">
    <property type="entry name" value="ALDH"/>
    <property type="match status" value="1"/>
</dbReference>
<keyword evidence="6" id="KW-1185">Reference proteome</keyword>
<evidence type="ECO:0000256" key="4">
    <source>
        <dbReference type="SAM" id="Phobius"/>
    </source>
</evidence>
<organism evidence="6 7">
    <name type="scientific">Hydra vulgaris</name>
    <name type="common">Hydra</name>
    <name type="synonym">Hydra attenuata</name>
    <dbReference type="NCBI Taxonomy" id="6087"/>
    <lineage>
        <taxon>Eukaryota</taxon>
        <taxon>Metazoa</taxon>
        <taxon>Cnidaria</taxon>
        <taxon>Hydrozoa</taxon>
        <taxon>Hydroidolina</taxon>
        <taxon>Anthoathecata</taxon>
        <taxon>Aplanulata</taxon>
        <taxon>Hydridae</taxon>
        <taxon>Hydra</taxon>
    </lineage>
</organism>
<evidence type="ECO:0000313" key="6">
    <source>
        <dbReference type="Proteomes" id="UP001652625"/>
    </source>
</evidence>
<evidence type="ECO:0000256" key="1">
    <source>
        <dbReference type="ARBA" id="ARBA00009986"/>
    </source>
</evidence>
<dbReference type="InterPro" id="IPR016161">
    <property type="entry name" value="Ald_DH/histidinol_DH"/>
</dbReference>
<dbReference type="Gene3D" id="3.40.309.10">
    <property type="entry name" value="Aldehyde Dehydrogenase, Chain A, domain 2"/>
    <property type="match status" value="1"/>
</dbReference>
<dbReference type="SUPFAM" id="SSF53720">
    <property type="entry name" value="ALDH-like"/>
    <property type="match status" value="1"/>
</dbReference>
<dbReference type="Proteomes" id="UP001652625">
    <property type="component" value="Chromosome 08"/>
</dbReference>
<name>A0ABM4CCY7_HYDVU</name>
<keyword evidence="4" id="KW-1133">Transmembrane helix</keyword>
<evidence type="ECO:0000259" key="5">
    <source>
        <dbReference type="Pfam" id="PF00171"/>
    </source>
</evidence>
<accession>A0ABM4CCY7</accession>
<protein>
    <recommendedName>
        <fullName evidence="3">Aldehyde dehydrogenase</fullName>
    </recommendedName>
</protein>
<dbReference type="RefSeq" id="XP_065659541.1">
    <property type="nucleotide sequence ID" value="XM_065803469.1"/>
</dbReference>
<dbReference type="Pfam" id="PF00171">
    <property type="entry name" value="Aldedh"/>
    <property type="match status" value="1"/>
</dbReference>
<gene>
    <name evidence="7" type="primary">LOC100201546</name>
</gene>
<dbReference type="PANTHER" id="PTHR43570">
    <property type="entry name" value="ALDEHYDE DEHYDROGENASE"/>
    <property type="match status" value="1"/>
</dbReference>
<evidence type="ECO:0000256" key="2">
    <source>
        <dbReference type="ARBA" id="ARBA00023002"/>
    </source>
</evidence>
<proteinExistence type="inferred from homology"/>
<keyword evidence="2 3" id="KW-0560">Oxidoreductase</keyword>
<dbReference type="GeneID" id="100201546"/>
<feature type="domain" description="Aldehyde dehydrogenase" evidence="5">
    <location>
        <begin position="6"/>
        <end position="430"/>
    </location>
</feature>
<evidence type="ECO:0000256" key="3">
    <source>
        <dbReference type="PIRNR" id="PIRNR036492"/>
    </source>
</evidence>